<accession>A0A8X7U1W8</accession>
<protein>
    <submittedName>
        <fullName evidence="1">Uncharacterized protein</fullName>
    </submittedName>
</protein>
<organism evidence="1 2">
    <name type="scientific">Brassica carinata</name>
    <name type="common">Ethiopian mustard</name>
    <name type="synonym">Abyssinian cabbage</name>
    <dbReference type="NCBI Taxonomy" id="52824"/>
    <lineage>
        <taxon>Eukaryota</taxon>
        <taxon>Viridiplantae</taxon>
        <taxon>Streptophyta</taxon>
        <taxon>Embryophyta</taxon>
        <taxon>Tracheophyta</taxon>
        <taxon>Spermatophyta</taxon>
        <taxon>Magnoliopsida</taxon>
        <taxon>eudicotyledons</taxon>
        <taxon>Gunneridae</taxon>
        <taxon>Pentapetalae</taxon>
        <taxon>rosids</taxon>
        <taxon>malvids</taxon>
        <taxon>Brassicales</taxon>
        <taxon>Brassicaceae</taxon>
        <taxon>Brassiceae</taxon>
        <taxon>Brassica</taxon>
    </lineage>
</organism>
<dbReference type="AlphaFoldDB" id="A0A8X7U1W8"/>
<proteinExistence type="predicted"/>
<reference evidence="1 2" key="1">
    <citation type="submission" date="2020-02" db="EMBL/GenBank/DDBJ databases">
        <authorList>
            <person name="Ma Q."/>
            <person name="Huang Y."/>
            <person name="Song X."/>
            <person name="Pei D."/>
        </authorList>
    </citation>
    <scope>NUCLEOTIDE SEQUENCE [LARGE SCALE GENOMIC DNA]</scope>
    <source>
        <strain evidence="1">Sxm20200214</strain>
        <tissue evidence="1">Leaf</tissue>
    </source>
</reference>
<dbReference type="EMBL" id="JAAMPC010000014">
    <property type="protein sequence ID" value="KAG2262952.1"/>
    <property type="molecule type" value="Genomic_DNA"/>
</dbReference>
<name>A0A8X7U1W8_BRACI</name>
<evidence type="ECO:0000313" key="1">
    <source>
        <dbReference type="EMBL" id="KAG2262952.1"/>
    </source>
</evidence>
<comment type="caution">
    <text evidence="1">The sequence shown here is derived from an EMBL/GenBank/DDBJ whole genome shotgun (WGS) entry which is preliminary data.</text>
</comment>
<gene>
    <name evidence="1" type="ORF">Bca52824_070031</name>
</gene>
<evidence type="ECO:0000313" key="2">
    <source>
        <dbReference type="Proteomes" id="UP000886595"/>
    </source>
</evidence>
<keyword evidence="2" id="KW-1185">Reference proteome</keyword>
<dbReference type="Proteomes" id="UP000886595">
    <property type="component" value="Unassembled WGS sequence"/>
</dbReference>
<sequence length="87" mass="10668">MSRLKTKRFGLWIWEKILYAYLSKSVVLETLRERERRRLATKTSEMRWVRMRKPWMILRSEKEEQVWSKASFGCFERSVLSTLLLIL</sequence>